<accession>A0ABV9X6R8</accession>
<sequence length="208" mass="22349">MNRPSDDPDYSATELASHWIQRPQPQDPDPDAAPRPSHDGATILRFGPGVTAVLASGHVPAATTAPPTHPKERQLRAAAQRYTLPAVVLLCVLAFLLWQRLGPAVAVRDVTVRTDAAGPGCDGTAEVVGVVTTNGRPGTLTYRWLRSDGSASAVLSERVRRGQRQATLRLLWTFSGEGAYPARARLDVLTPARHRAEASFTYACPGVR</sequence>
<gene>
    <name evidence="2" type="ORF">ACFPM3_03245</name>
</gene>
<proteinExistence type="predicted"/>
<keyword evidence="3" id="KW-1185">Reference proteome</keyword>
<protein>
    <recommendedName>
        <fullName evidence="4">Ig-like domain-containing protein</fullName>
    </recommendedName>
</protein>
<evidence type="ECO:0000313" key="3">
    <source>
        <dbReference type="Proteomes" id="UP001595829"/>
    </source>
</evidence>
<dbReference type="RefSeq" id="WP_345693152.1">
    <property type="nucleotide sequence ID" value="NZ_BAABIT010000001.1"/>
</dbReference>
<comment type="caution">
    <text evidence="2">The sequence shown here is derived from an EMBL/GenBank/DDBJ whole genome shotgun (WGS) entry which is preliminary data.</text>
</comment>
<organism evidence="2 3">
    <name type="scientific">Streptomyces coeruleoprunus</name>
    <dbReference type="NCBI Taxonomy" id="285563"/>
    <lineage>
        <taxon>Bacteria</taxon>
        <taxon>Bacillati</taxon>
        <taxon>Actinomycetota</taxon>
        <taxon>Actinomycetes</taxon>
        <taxon>Kitasatosporales</taxon>
        <taxon>Streptomycetaceae</taxon>
        <taxon>Streptomyces</taxon>
    </lineage>
</organism>
<dbReference type="EMBL" id="JBHSJD010000002">
    <property type="protein sequence ID" value="MFC5021166.1"/>
    <property type="molecule type" value="Genomic_DNA"/>
</dbReference>
<dbReference type="Proteomes" id="UP001595829">
    <property type="component" value="Unassembled WGS sequence"/>
</dbReference>
<evidence type="ECO:0008006" key="4">
    <source>
        <dbReference type="Google" id="ProtNLM"/>
    </source>
</evidence>
<evidence type="ECO:0000313" key="2">
    <source>
        <dbReference type="EMBL" id="MFC5021166.1"/>
    </source>
</evidence>
<feature type="region of interest" description="Disordered" evidence="1">
    <location>
        <begin position="1"/>
        <end position="42"/>
    </location>
</feature>
<reference evidence="3" key="1">
    <citation type="journal article" date="2019" name="Int. J. Syst. Evol. Microbiol.">
        <title>The Global Catalogue of Microorganisms (GCM) 10K type strain sequencing project: providing services to taxonomists for standard genome sequencing and annotation.</title>
        <authorList>
            <consortium name="The Broad Institute Genomics Platform"/>
            <consortium name="The Broad Institute Genome Sequencing Center for Infectious Disease"/>
            <person name="Wu L."/>
            <person name="Ma J."/>
        </authorList>
    </citation>
    <scope>NUCLEOTIDE SEQUENCE [LARGE SCALE GENOMIC DNA]</scope>
    <source>
        <strain evidence="3">CGMCC 4.1648</strain>
    </source>
</reference>
<name>A0ABV9X6R8_9ACTN</name>
<evidence type="ECO:0000256" key="1">
    <source>
        <dbReference type="SAM" id="MobiDB-lite"/>
    </source>
</evidence>